<evidence type="ECO:0000259" key="1">
    <source>
        <dbReference type="Pfam" id="PF11716"/>
    </source>
</evidence>
<gene>
    <name evidence="2" type="ORF">GORHZ_138_00020</name>
</gene>
<dbReference type="STRING" id="1108045.GORHZ_138_00020"/>
<keyword evidence="3" id="KW-1185">Reference proteome</keyword>
<reference evidence="2 3" key="1">
    <citation type="submission" date="2012-08" db="EMBL/GenBank/DDBJ databases">
        <title>Whole genome shotgun sequence of Gordonia rhizosphera NBRC 16068.</title>
        <authorList>
            <person name="Takarada H."/>
            <person name="Isaki S."/>
            <person name="Hosoyama A."/>
            <person name="Tsuchikane K."/>
            <person name="Katsumata H."/>
            <person name="Baba S."/>
            <person name="Ohji S."/>
            <person name="Yamazaki S."/>
            <person name="Fujita N."/>
        </authorList>
    </citation>
    <scope>NUCLEOTIDE SEQUENCE [LARGE SCALE GENOMIC DNA]</scope>
    <source>
        <strain evidence="2 3">NBRC 16068</strain>
    </source>
</reference>
<dbReference type="Proteomes" id="UP000008363">
    <property type="component" value="Unassembled WGS sequence"/>
</dbReference>
<protein>
    <recommendedName>
        <fullName evidence="1">Mycothiol-dependent maleylpyruvate isomerase metal-binding domain-containing protein</fullName>
    </recommendedName>
</protein>
<dbReference type="OrthoDB" id="3669840at2"/>
<dbReference type="RefSeq" id="WP_006335220.1">
    <property type="nucleotide sequence ID" value="NZ_BAHC01000138.1"/>
</dbReference>
<accession>K6V5Q3</accession>
<dbReference type="EMBL" id="BAHC01000138">
    <property type="protein sequence ID" value="GAB91588.1"/>
    <property type="molecule type" value="Genomic_DNA"/>
</dbReference>
<dbReference type="Gene3D" id="1.20.120.450">
    <property type="entry name" value="dinb family like domain"/>
    <property type="match status" value="1"/>
</dbReference>
<dbReference type="eggNOG" id="COG3255">
    <property type="taxonomic scope" value="Bacteria"/>
</dbReference>
<comment type="caution">
    <text evidence="2">The sequence shown here is derived from an EMBL/GenBank/DDBJ whole genome shotgun (WGS) entry which is preliminary data.</text>
</comment>
<proteinExistence type="predicted"/>
<evidence type="ECO:0000313" key="3">
    <source>
        <dbReference type="Proteomes" id="UP000008363"/>
    </source>
</evidence>
<dbReference type="SUPFAM" id="SSF109854">
    <property type="entry name" value="DinB/YfiT-like putative metalloenzymes"/>
    <property type="match status" value="1"/>
</dbReference>
<dbReference type="Pfam" id="PF11716">
    <property type="entry name" value="MDMPI_N"/>
    <property type="match status" value="1"/>
</dbReference>
<name>K6V5Q3_9ACTN</name>
<dbReference type="AlphaFoldDB" id="K6V5Q3"/>
<feature type="domain" description="Mycothiol-dependent maleylpyruvate isomerase metal-binding" evidence="1">
    <location>
        <begin position="15"/>
        <end position="147"/>
    </location>
</feature>
<dbReference type="GO" id="GO:0046872">
    <property type="term" value="F:metal ion binding"/>
    <property type="evidence" value="ECO:0007669"/>
    <property type="project" value="InterPro"/>
</dbReference>
<organism evidence="2 3">
    <name type="scientific">Gordonia rhizosphera NBRC 16068</name>
    <dbReference type="NCBI Taxonomy" id="1108045"/>
    <lineage>
        <taxon>Bacteria</taxon>
        <taxon>Bacillati</taxon>
        <taxon>Actinomycetota</taxon>
        <taxon>Actinomycetes</taxon>
        <taxon>Mycobacteriales</taxon>
        <taxon>Gordoniaceae</taxon>
        <taxon>Gordonia</taxon>
    </lineage>
</organism>
<dbReference type="InterPro" id="IPR034660">
    <property type="entry name" value="DinB/YfiT-like"/>
</dbReference>
<sequence>MRTTFSRFDYIDAARDTGARFAELVRGVTDPEVRVGPTPGWTVTDCLGHVASAPAHHLELVRGEGSWASSATDLPGFNAKQIANLPTRDVNALADTLLEDLAELLDVVEHFGARVPMMHFHGGRRIRSDAALGLLIGEFVVHGHDVARVVGAPWEIDPHVATLVVRGRHQILPGWLGDSCTGHSATYDIRLRGCSERFTFQFTDGELEIDPPEPRRADVHVSVDPVAALLTGYGRMPQTWAALTGRSFAWGARPWLAASLYRRFLPA</sequence>
<evidence type="ECO:0000313" key="2">
    <source>
        <dbReference type="EMBL" id="GAB91588.1"/>
    </source>
</evidence>
<dbReference type="InterPro" id="IPR024344">
    <property type="entry name" value="MDMPI_metal-binding"/>
</dbReference>